<dbReference type="EMBL" id="PDZR01000001">
    <property type="protein sequence ID" value="PNG27646.1"/>
    <property type="molecule type" value="Genomic_DNA"/>
</dbReference>
<reference evidence="1 2" key="1">
    <citation type="submission" date="2017-10" db="EMBL/GenBank/DDBJ databases">
        <title>Genome announcement of Methylocella silvestris TVC from permafrost.</title>
        <authorList>
            <person name="Wang J."/>
            <person name="Geng K."/>
            <person name="Ul-Haque F."/>
            <person name="Crombie A.T."/>
            <person name="Street L.E."/>
            <person name="Wookey P.A."/>
            <person name="Murrell J.C."/>
            <person name="Pratscher J."/>
        </authorList>
    </citation>
    <scope>NUCLEOTIDE SEQUENCE [LARGE SCALE GENOMIC DNA]</scope>
    <source>
        <strain evidence="1 2">TVC</strain>
    </source>
</reference>
<evidence type="ECO:0000313" key="1">
    <source>
        <dbReference type="EMBL" id="PNG27646.1"/>
    </source>
</evidence>
<dbReference type="AlphaFoldDB" id="A0A2J7TLJ9"/>
<dbReference type="Proteomes" id="UP000236286">
    <property type="component" value="Unassembled WGS sequence"/>
</dbReference>
<proteinExistence type="predicted"/>
<gene>
    <name evidence="1" type="ORF">CR492_01660</name>
</gene>
<accession>A0A2J7TLJ9</accession>
<name>A0A2J7TLJ9_METSI</name>
<organism evidence="1 2">
    <name type="scientific">Methylocella silvestris</name>
    <dbReference type="NCBI Taxonomy" id="199596"/>
    <lineage>
        <taxon>Bacteria</taxon>
        <taxon>Pseudomonadati</taxon>
        <taxon>Pseudomonadota</taxon>
        <taxon>Alphaproteobacteria</taxon>
        <taxon>Hyphomicrobiales</taxon>
        <taxon>Beijerinckiaceae</taxon>
        <taxon>Methylocella</taxon>
    </lineage>
</organism>
<comment type="caution">
    <text evidence="1">The sequence shown here is derived from an EMBL/GenBank/DDBJ whole genome shotgun (WGS) entry which is preliminary data.</text>
</comment>
<evidence type="ECO:0000313" key="2">
    <source>
        <dbReference type="Proteomes" id="UP000236286"/>
    </source>
</evidence>
<dbReference type="RefSeq" id="WP_102841954.1">
    <property type="nucleotide sequence ID" value="NZ_PDZR01000001.1"/>
</dbReference>
<sequence length="230" mass="24949">MTAPFEYNSNILEFNSTELTAVLRDKVAARDAIHAEMCRLEECRARLEPRIHMPASIEAKLDALAAEEATALQGWAESKSASEPPHRGVERARLAVELKEARDIAAAADVAQRSFQAQQTALMTPYAEANRDVHAAIWPVIASNFEAACADLVAKVAAFDAAISRAKGAISYCFEQGKEIGASDHESAVPFFQLGEVLIKRIKSVATPEPVGDVSTWRDMIEAVTRGAAR</sequence>
<protein>
    <submittedName>
        <fullName evidence="1">Uncharacterized protein</fullName>
    </submittedName>
</protein>